<dbReference type="GeneID" id="25289554"/>
<keyword evidence="6" id="KW-0349">Heme</keyword>
<comment type="function">
    <text evidence="14">Non-classical phosphatidylinositol (PtdIns) transfer protein (PITP), which exhibits PtdIns-binding/transfer activity in the absence of detectable PtdCho-binding/transfer activity. Regulates PtdIns(4,5)P2 homeostasis at the plasma membrane. Heme-binding protein that may play a role in organic oxidant-induced stress responses.</text>
</comment>
<dbReference type="EMBL" id="KN847475">
    <property type="protein sequence ID" value="KIX10401.1"/>
    <property type="molecule type" value="Genomic_DNA"/>
</dbReference>
<evidence type="ECO:0000256" key="14">
    <source>
        <dbReference type="ARBA" id="ARBA00024180"/>
    </source>
</evidence>
<dbReference type="PANTHER" id="PTHR47669">
    <property type="entry name" value="PHOSPHATIDYLINOSITOL TRANSFER PROTEIN SFH5"/>
    <property type="match status" value="1"/>
</dbReference>
<keyword evidence="10" id="KW-0408">Iron</keyword>
<evidence type="ECO:0000313" key="20">
    <source>
        <dbReference type="Proteomes" id="UP000053617"/>
    </source>
</evidence>
<dbReference type="SUPFAM" id="SSF46938">
    <property type="entry name" value="CRAL/TRIO N-terminal domain"/>
    <property type="match status" value="1"/>
</dbReference>
<reference evidence="19 20" key="1">
    <citation type="submission" date="2015-01" db="EMBL/GenBank/DDBJ databases">
        <title>The Genome Sequence of Rhinocladiella mackenzie CBS 650.93.</title>
        <authorList>
            <consortium name="The Broad Institute Genomics Platform"/>
            <person name="Cuomo C."/>
            <person name="de Hoog S."/>
            <person name="Gorbushina A."/>
            <person name="Stielow B."/>
            <person name="Teixiera M."/>
            <person name="Abouelleil A."/>
            <person name="Chapman S.B."/>
            <person name="Priest M."/>
            <person name="Young S.K."/>
            <person name="Wortman J."/>
            <person name="Nusbaum C."/>
            <person name="Birren B."/>
        </authorList>
    </citation>
    <scope>NUCLEOTIDE SEQUENCE [LARGE SCALE GENOMIC DNA]</scope>
    <source>
        <strain evidence="19 20">CBS 650.93</strain>
    </source>
</reference>
<evidence type="ECO:0000256" key="10">
    <source>
        <dbReference type="ARBA" id="ARBA00023004"/>
    </source>
</evidence>
<dbReference type="InterPro" id="IPR042938">
    <property type="entry name" value="Sfh5"/>
</dbReference>
<feature type="domain" description="CRAL-TRIO" evidence="18">
    <location>
        <begin position="191"/>
        <end position="332"/>
    </location>
</feature>
<evidence type="ECO:0000256" key="17">
    <source>
        <dbReference type="SAM" id="Phobius"/>
    </source>
</evidence>
<dbReference type="GO" id="GO:0005789">
    <property type="term" value="C:endoplasmic reticulum membrane"/>
    <property type="evidence" value="ECO:0007669"/>
    <property type="project" value="UniProtKB-SubCell"/>
</dbReference>
<dbReference type="GO" id="GO:0046872">
    <property type="term" value="F:metal ion binding"/>
    <property type="evidence" value="ECO:0007669"/>
    <property type="project" value="UniProtKB-KW"/>
</dbReference>
<dbReference type="Proteomes" id="UP000053617">
    <property type="component" value="Unassembled WGS sequence"/>
</dbReference>
<keyword evidence="20" id="KW-1185">Reference proteome</keyword>
<gene>
    <name evidence="19" type="ORF">Z518_01483</name>
</gene>
<dbReference type="AlphaFoldDB" id="A0A0D2J3W0"/>
<evidence type="ECO:0000256" key="8">
    <source>
        <dbReference type="ARBA" id="ARBA00022824"/>
    </source>
</evidence>
<evidence type="ECO:0000256" key="2">
    <source>
        <dbReference type="ARBA" id="ARBA00004406"/>
    </source>
</evidence>
<evidence type="ECO:0000256" key="16">
    <source>
        <dbReference type="SAM" id="MobiDB-lite"/>
    </source>
</evidence>
<keyword evidence="7" id="KW-0479">Metal-binding</keyword>
<dbReference type="GO" id="GO:0005886">
    <property type="term" value="C:plasma membrane"/>
    <property type="evidence" value="ECO:0007669"/>
    <property type="project" value="TreeGrafter"/>
</dbReference>
<keyword evidence="8 15" id="KW-0256">Endoplasmic reticulum</keyword>
<dbReference type="GO" id="GO:0017157">
    <property type="term" value="P:regulation of exocytosis"/>
    <property type="evidence" value="ECO:0007669"/>
    <property type="project" value="TreeGrafter"/>
</dbReference>
<organism evidence="19 20">
    <name type="scientific">Rhinocladiella mackenziei CBS 650.93</name>
    <dbReference type="NCBI Taxonomy" id="1442369"/>
    <lineage>
        <taxon>Eukaryota</taxon>
        <taxon>Fungi</taxon>
        <taxon>Dikarya</taxon>
        <taxon>Ascomycota</taxon>
        <taxon>Pezizomycotina</taxon>
        <taxon>Eurotiomycetes</taxon>
        <taxon>Chaetothyriomycetidae</taxon>
        <taxon>Chaetothyriales</taxon>
        <taxon>Herpotrichiellaceae</taxon>
        <taxon>Rhinocladiella</taxon>
    </lineage>
</organism>
<evidence type="ECO:0000256" key="7">
    <source>
        <dbReference type="ARBA" id="ARBA00022723"/>
    </source>
</evidence>
<sequence>MTANETTAAPTSTTLLSEVSGVVPDVTPTELKVVNESTPPTETGITITAIPEQEAAKEADRTEITVTKPTPPIEDLWAAAKSHGHPEIWGVYLKDPANDIPTQIILQKFLNANDGDLAKSKDQLTKTLDWRAKIKPLELTQKKFNRHKFNGLGYVSTFGAHDTVDPELKEVITWNIYGSVKNVEETFGDLQEFLEWRVVLMEAALASLGIQQASKTITADYDPYKIVQVHDYKSISFLRQSPVVKAASTETIKIFAQNYPELLKEKFFVNVPAIMGFIYAFMKLFVAPKTIKKFHPMSDGANLAKEIAANSNVKGLQDSLPVAYGGKGAELENVGKQPDLQEPESVTQKG</sequence>
<evidence type="ECO:0000256" key="12">
    <source>
        <dbReference type="ARBA" id="ARBA00023136"/>
    </source>
</evidence>
<dbReference type="VEuPathDB" id="FungiDB:Z518_01483"/>
<protein>
    <recommendedName>
        <fullName evidence="15">Phosphatidylinositol transfer protein SFH5</fullName>
        <shortName evidence="15">PITP SFH5</shortName>
    </recommendedName>
</protein>
<keyword evidence="5 15" id="KW-0963">Cytoplasm</keyword>
<dbReference type="OrthoDB" id="75724at2759"/>
<evidence type="ECO:0000256" key="3">
    <source>
        <dbReference type="ARBA" id="ARBA00006667"/>
    </source>
</evidence>
<dbReference type="InterPro" id="IPR036865">
    <property type="entry name" value="CRAL-TRIO_dom_sf"/>
</dbReference>
<keyword evidence="17" id="KW-0812">Transmembrane</keyword>
<feature type="transmembrane region" description="Helical" evidence="17">
    <location>
        <begin position="267"/>
        <end position="286"/>
    </location>
</feature>
<dbReference type="PROSITE" id="PS50191">
    <property type="entry name" value="CRAL_TRIO"/>
    <property type="match status" value="1"/>
</dbReference>
<keyword evidence="9 15" id="KW-0492">Microsome</keyword>
<evidence type="ECO:0000256" key="1">
    <source>
        <dbReference type="ARBA" id="ARBA00001970"/>
    </source>
</evidence>
<dbReference type="Pfam" id="PF00650">
    <property type="entry name" value="CRAL_TRIO"/>
    <property type="match status" value="1"/>
</dbReference>
<dbReference type="PANTHER" id="PTHR47669:SF1">
    <property type="entry name" value="PHOSPHATIDYLINOSITOL TRANSFER PROTEIN SFH5"/>
    <property type="match status" value="1"/>
</dbReference>
<evidence type="ECO:0000313" key="19">
    <source>
        <dbReference type="EMBL" id="KIX10401.1"/>
    </source>
</evidence>
<comment type="catalytic activity">
    <reaction evidence="13">
        <text>a 1,2-diacyl-sn-glycero-3-phospho-(1D-myo-inositol)(in) = a 1,2-diacyl-sn-glycero-3-phospho-(1D-myo-inositol)(out)</text>
        <dbReference type="Rhea" id="RHEA:38691"/>
        <dbReference type="ChEBI" id="CHEBI:57880"/>
    </reaction>
    <physiologicalReaction direction="left-to-right" evidence="13">
        <dbReference type="Rhea" id="RHEA:38692"/>
    </physiologicalReaction>
</comment>
<dbReference type="CDD" id="cd00170">
    <property type="entry name" value="SEC14"/>
    <property type="match status" value="1"/>
</dbReference>
<accession>A0A0D2J3W0</accession>
<comment type="similarity">
    <text evidence="3 15">Belongs to the SFH5 family.</text>
</comment>
<dbReference type="GO" id="GO:0043001">
    <property type="term" value="P:Golgi to plasma membrane protein transport"/>
    <property type="evidence" value="ECO:0007669"/>
    <property type="project" value="TreeGrafter"/>
</dbReference>
<dbReference type="InterPro" id="IPR036273">
    <property type="entry name" value="CRAL/TRIO_N_dom_sf"/>
</dbReference>
<dbReference type="InterPro" id="IPR001251">
    <property type="entry name" value="CRAL-TRIO_dom"/>
</dbReference>
<comment type="subcellular location">
    <subcellularLocation>
        <location evidence="15">Cytoplasm</location>
    </subcellularLocation>
    <subcellularLocation>
        <location evidence="2 15">Endoplasmic reticulum membrane</location>
        <topology evidence="2 15">Peripheral membrane protein</topology>
    </subcellularLocation>
    <subcellularLocation>
        <location evidence="15">Microsome membrane</location>
        <topology evidence="15">Peripheral membrane protein</topology>
    </subcellularLocation>
</comment>
<evidence type="ECO:0000256" key="6">
    <source>
        <dbReference type="ARBA" id="ARBA00022617"/>
    </source>
</evidence>
<proteinExistence type="inferred from homology"/>
<dbReference type="GO" id="GO:0032541">
    <property type="term" value="C:cortical endoplasmic reticulum"/>
    <property type="evidence" value="ECO:0007669"/>
    <property type="project" value="TreeGrafter"/>
</dbReference>
<keyword evidence="12 15" id="KW-0472">Membrane</keyword>
<evidence type="ECO:0000256" key="9">
    <source>
        <dbReference type="ARBA" id="ARBA00022848"/>
    </source>
</evidence>
<evidence type="ECO:0000259" key="18">
    <source>
        <dbReference type="PROSITE" id="PS50191"/>
    </source>
</evidence>
<dbReference type="HOGENOM" id="CLU_045138_1_1_1"/>
<evidence type="ECO:0000256" key="13">
    <source>
        <dbReference type="ARBA" id="ARBA00024146"/>
    </source>
</evidence>
<name>A0A0D2J3W0_9EURO</name>
<evidence type="ECO:0000256" key="15">
    <source>
        <dbReference type="RuleBase" id="RU367059"/>
    </source>
</evidence>
<evidence type="ECO:0000256" key="5">
    <source>
        <dbReference type="ARBA" id="ARBA00022490"/>
    </source>
</evidence>
<keyword evidence="11 15" id="KW-0445">Lipid transport</keyword>
<keyword evidence="4 15" id="KW-0813">Transport</keyword>
<dbReference type="GO" id="GO:0005829">
    <property type="term" value="C:cytosol"/>
    <property type="evidence" value="ECO:0007669"/>
    <property type="project" value="TreeGrafter"/>
</dbReference>
<dbReference type="SMART" id="SM00516">
    <property type="entry name" value="SEC14"/>
    <property type="match status" value="1"/>
</dbReference>
<keyword evidence="17" id="KW-1133">Transmembrane helix</keyword>
<dbReference type="STRING" id="1442369.A0A0D2J3W0"/>
<dbReference type="Gene3D" id="3.40.525.10">
    <property type="entry name" value="CRAL-TRIO lipid binding domain"/>
    <property type="match status" value="1"/>
</dbReference>
<dbReference type="RefSeq" id="XP_013277537.1">
    <property type="nucleotide sequence ID" value="XM_013422083.1"/>
</dbReference>
<feature type="region of interest" description="Disordered" evidence="16">
    <location>
        <begin position="330"/>
        <end position="350"/>
    </location>
</feature>
<evidence type="ECO:0000256" key="4">
    <source>
        <dbReference type="ARBA" id="ARBA00022448"/>
    </source>
</evidence>
<dbReference type="SUPFAM" id="SSF52087">
    <property type="entry name" value="CRAL/TRIO domain"/>
    <property type="match status" value="1"/>
</dbReference>
<dbReference type="GO" id="GO:0008526">
    <property type="term" value="F:phosphatidylinositol transfer activity"/>
    <property type="evidence" value="ECO:0007669"/>
    <property type="project" value="UniProtKB-UniRule"/>
</dbReference>
<comment type="cofactor">
    <cofactor evidence="1">
        <name>heme b</name>
        <dbReference type="ChEBI" id="CHEBI:60344"/>
    </cofactor>
</comment>
<evidence type="ECO:0000256" key="11">
    <source>
        <dbReference type="ARBA" id="ARBA00023055"/>
    </source>
</evidence>